<evidence type="ECO:0000313" key="4">
    <source>
        <dbReference type="WBParaSite" id="SSLN_0002000701-mRNA-1"/>
    </source>
</evidence>
<dbReference type="PANTHER" id="PTHR19290:SF164">
    <property type="entry name" value="BHLH DOMAIN-CONTAINING PROTEIN"/>
    <property type="match status" value="1"/>
</dbReference>
<evidence type="ECO:0000313" key="2">
    <source>
        <dbReference type="EMBL" id="VDM05666.1"/>
    </source>
</evidence>
<dbReference type="InterPro" id="IPR050359">
    <property type="entry name" value="bHLH_transcription_factors"/>
</dbReference>
<proteinExistence type="predicted"/>
<dbReference type="GO" id="GO:0070888">
    <property type="term" value="F:E-box binding"/>
    <property type="evidence" value="ECO:0007669"/>
    <property type="project" value="TreeGrafter"/>
</dbReference>
<dbReference type="PANTHER" id="PTHR19290">
    <property type="entry name" value="BASIC HELIX-LOOP-HELIX PROTEIN NEUROGENIN-RELATED"/>
    <property type="match status" value="1"/>
</dbReference>
<keyword evidence="3" id="KW-1185">Reference proteome</keyword>
<dbReference type="InterPro" id="IPR036638">
    <property type="entry name" value="HLH_DNA-bd_sf"/>
</dbReference>
<dbReference type="GO" id="GO:0046983">
    <property type="term" value="F:protein dimerization activity"/>
    <property type="evidence" value="ECO:0007669"/>
    <property type="project" value="InterPro"/>
</dbReference>
<dbReference type="GO" id="GO:0000981">
    <property type="term" value="F:DNA-binding transcription factor activity, RNA polymerase II-specific"/>
    <property type="evidence" value="ECO:0007669"/>
    <property type="project" value="TreeGrafter"/>
</dbReference>
<dbReference type="AlphaFoldDB" id="A0A183TS32"/>
<dbReference type="InterPro" id="IPR011598">
    <property type="entry name" value="bHLH_dom"/>
</dbReference>
<reference evidence="4" key="1">
    <citation type="submission" date="2016-06" db="UniProtKB">
        <authorList>
            <consortium name="WormBaseParasite"/>
        </authorList>
    </citation>
    <scope>IDENTIFICATION</scope>
</reference>
<dbReference type="SUPFAM" id="SSF47459">
    <property type="entry name" value="HLH, helix-loop-helix DNA-binding domain"/>
    <property type="match status" value="1"/>
</dbReference>
<dbReference type="WBParaSite" id="SSLN_0002000701-mRNA-1">
    <property type="protein sequence ID" value="SSLN_0002000701-mRNA-1"/>
    <property type="gene ID" value="SSLN_0002000701"/>
</dbReference>
<dbReference type="Proteomes" id="UP000275846">
    <property type="component" value="Unassembled WGS sequence"/>
</dbReference>
<dbReference type="EMBL" id="UYSU01046909">
    <property type="protein sequence ID" value="VDM05666.1"/>
    <property type="molecule type" value="Genomic_DNA"/>
</dbReference>
<accession>A0A183TS32</accession>
<dbReference type="GO" id="GO:0005634">
    <property type="term" value="C:nucleus"/>
    <property type="evidence" value="ECO:0007669"/>
    <property type="project" value="TreeGrafter"/>
</dbReference>
<dbReference type="STRING" id="70667.A0A183TS32"/>
<dbReference type="OrthoDB" id="5969565at2759"/>
<dbReference type="GO" id="GO:0061564">
    <property type="term" value="P:axon development"/>
    <property type="evidence" value="ECO:0007669"/>
    <property type="project" value="TreeGrafter"/>
</dbReference>
<name>A0A183TS32_SCHSO</name>
<dbReference type="Pfam" id="PF00010">
    <property type="entry name" value="HLH"/>
    <property type="match status" value="1"/>
</dbReference>
<organism evidence="4">
    <name type="scientific">Schistocephalus solidus</name>
    <name type="common">Tapeworm</name>
    <dbReference type="NCBI Taxonomy" id="70667"/>
    <lineage>
        <taxon>Eukaryota</taxon>
        <taxon>Metazoa</taxon>
        <taxon>Spiralia</taxon>
        <taxon>Lophotrochozoa</taxon>
        <taxon>Platyhelminthes</taxon>
        <taxon>Cestoda</taxon>
        <taxon>Eucestoda</taxon>
        <taxon>Diphyllobothriidea</taxon>
        <taxon>Diphyllobothriidae</taxon>
        <taxon>Schistocephalus</taxon>
    </lineage>
</organism>
<evidence type="ECO:0000259" key="1">
    <source>
        <dbReference type="PROSITE" id="PS50888"/>
    </source>
</evidence>
<dbReference type="GO" id="GO:0045944">
    <property type="term" value="P:positive regulation of transcription by RNA polymerase II"/>
    <property type="evidence" value="ECO:0007669"/>
    <property type="project" value="TreeGrafter"/>
</dbReference>
<dbReference type="SMART" id="SM00353">
    <property type="entry name" value="HLH"/>
    <property type="match status" value="1"/>
</dbReference>
<evidence type="ECO:0000313" key="3">
    <source>
        <dbReference type="Proteomes" id="UP000275846"/>
    </source>
</evidence>
<dbReference type="GO" id="GO:0007423">
    <property type="term" value="P:sensory organ development"/>
    <property type="evidence" value="ECO:0007669"/>
    <property type="project" value="TreeGrafter"/>
</dbReference>
<protein>
    <submittedName>
        <fullName evidence="4">BHLH domain-containing protein</fullName>
    </submittedName>
</protein>
<reference evidence="2 3" key="2">
    <citation type="submission" date="2018-11" db="EMBL/GenBank/DDBJ databases">
        <authorList>
            <consortium name="Pathogen Informatics"/>
        </authorList>
    </citation>
    <scope>NUCLEOTIDE SEQUENCE [LARGE SCALE GENOMIC DNA]</scope>
    <source>
        <strain evidence="2 3">NST_G2</strain>
    </source>
</reference>
<feature type="domain" description="BHLH" evidence="1">
    <location>
        <begin position="65"/>
        <end position="119"/>
    </location>
</feature>
<sequence length="233" mass="26490">MNLSKSSGELCTAREERTIRPIKCNAANARILAKLAVSRRRKGQRLPEMQTPNQFDVITEEELQGIRLKINTRERQRMQDLNRAMDELRTVMPYECKPQGRKLSKIATLELARQYILQLLREKHQMEVKLQEMVIAFSLVPSGVYQHHQQEPHLARECHSPVHRSSSVDLLPYWTPMVAPGTSEASLSLHSTCSPFNSPFSSPQAEGSGVGRRPVAFHPFPRLHVEYPSADGD</sequence>
<dbReference type="Gene3D" id="4.10.280.10">
    <property type="entry name" value="Helix-loop-helix DNA-binding domain"/>
    <property type="match status" value="1"/>
</dbReference>
<dbReference type="PROSITE" id="PS50888">
    <property type="entry name" value="BHLH"/>
    <property type="match status" value="1"/>
</dbReference>
<gene>
    <name evidence="2" type="ORF">SSLN_LOCUS19280</name>
</gene>